<protein>
    <submittedName>
        <fullName evidence="2">Uncharacterized protein</fullName>
    </submittedName>
</protein>
<dbReference type="AlphaFoldDB" id="A0A076EXW0"/>
<dbReference type="EMBL" id="CP008947">
    <property type="protein sequence ID" value="AII08194.1"/>
    <property type="molecule type" value="Genomic_DNA"/>
</dbReference>
<evidence type="ECO:0000256" key="1">
    <source>
        <dbReference type="SAM" id="Phobius"/>
    </source>
</evidence>
<proteinExistence type="predicted"/>
<keyword evidence="1" id="KW-0472">Membrane</keyword>
<keyword evidence="1" id="KW-1133">Transmembrane helix</keyword>
<sequence length="218" mass="22527">MDEARDAPARPFEPDDRWVPVDRRWFGLDRATIAPALIVLAVASVMALILPAINRAVPYEDTVAAGDVLEVNGDVTFSPATGWGITSGVRVGDRPVSGDYPDTATVVDGDVVFSVHTGEFDGDAEALLAQIADTTDALHGAQGFHVTGSPETIVTDTGDRGVIAGFSGTHSDGVIAAFVLDGRGVEVVATGPAEVSGDTTVTIARMITSIGHRTGEGS</sequence>
<evidence type="ECO:0000313" key="3">
    <source>
        <dbReference type="Proteomes" id="UP000028488"/>
    </source>
</evidence>
<keyword evidence="1" id="KW-0812">Transmembrane</keyword>
<reference evidence="2 3" key="1">
    <citation type="submission" date="2014-07" db="EMBL/GenBank/DDBJ databases">
        <title>Genome Sequence of Rhodococcus opacus Strain R7, a Biodegrader of Mono- and Polycyclic Aromatic Hydrocarbons.</title>
        <authorList>
            <person name="Di Gennaro P."/>
            <person name="Zampolli J."/>
            <person name="Presti I."/>
            <person name="Cappelletti M."/>
            <person name="D'Ursi P."/>
            <person name="Orro A."/>
            <person name="Mezzelani A."/>
            <person name="Milanesi L."/>
        </authorList>
    </citation>
    <scope>NUCLEOTIDE SEQUENCE [LARGE SCALE GENOMIC DNA]</scope>
    <source>
        <strain evidence="2 3">R7</strain>
    </source>
</reference>
<organism evidence="2 3">
    <name type="scientific">Rhodococcus opacus</name>
    <name type="common">Nocardia opaca</name>
    <dbReference type="NCBI Taxonomy" id="37919"/>
    <lineage>
        <taxon>Bacteria</taxon>
        <taxon>Bacillati</taxon>
        <taxon>Actinomycetota</taxon>
        <taxon>Actinomycetes</taxon>
        <taxon>Mycobacteriales</taxon>
        <taxon>Nocardiaceae</taxon>
        <taxon>Rhodococcus</taxon>
    </lineage>
</organism>
<gene>
    <name evidence="2" type="ORF">EP51_27660</name>
</gene>
<feature type="transmembrane region" description="Helical" evidence="1">
    <location>
        <begin position="33"/>
        <end position="53"/>
    </location>
</feature>
<dbReference type="eggNOG" id="ENOG5032BG9">
    <property type="taxonomic scope" value="Bacteria"/>
</dbReference>
<evidence type="ECO:0000313" key="2">
    <source>
        <dbReference type="EMBL" id="AII08194.1"/>
    </source>
</evidence>
<name>A0A076EXW0_RHOOP</name>
<dbReference type="Proteomes" id="UP000028488">
    <property type="component" value="Chromosome"/>
</dbReference>
<accession>A0A076EXW0</accession>